<dbReference type="Pfam" id="PF13468">
    <property type="entry name" value="Glyoxalase_3"/>
    <property type="match status" value="1"/>
</dbReference>
<gene>
    <name evidence="2" type="ORF">GTW51_16090</name>
</gene>
<dbReference type="SUPFAM" id="SSF54593">
    <property type="entry name" value="Glyoxalase/Bleomycin resistance protein/Dihydroxybiphenyl dioxygenase"/>
    <property type="match status" value="1"/>
</dbReference>
<proteinExistence type="predicted"/>
<keyword evidence="3" id="KW-1185">Reference proteome</keyword>
<comment type="caution">
    <text evidence="2">The sequence shown here is derived from an EMBL/GenBank/DDBJ whole genome shotgun (WGS) entry which is preliminary data.</text>
</comment>
<sequence length="257" mass="27949">MEALDHIVINTVFDIDEAAALFTALGFHLTPLGRHSLGSLNHLLLVPGAYLELVGVPGTGKQRADILESPGGLNGLVLRSTDIEATFARLQAQGLAPSPPIDFSRPVTINDTSVEARFRTVKLPFAAGRVYFCQHLTPDYVWRPEWLTHPNAFAGFDRLRIASPAPDAEAERYAWLCGSEAETIESGYRIAMTGLDLEVVPGETARFAELGLRFGDLDALADRASRLDAVTWRPDGGGSGLLEIPSLDLRLECRKAE</sequence>
<dbReference type="RefSeq" id="WP_163045059.1">
    <property type="nucleotide sequence ID" value="NZ_JAAAMJ010000014.1"/>
</dbReference>
<feature type="domain" description="Glyoxalase-like" evidence="1">
    <location>
        <begin position="4"/>
        <end position="176"/>
    </location>
</feature>
<evidence type="ECO:0000259" key="1">
    <source>
        <dbReference type="Pfam" id="PF13468"/>
    </source>
</evidence>
<dbReference type="Proteomes" id="UP000476332">
    <property type="component" value="Unassembled WGS sequence"/>
</dbReference>
<dbReference type="Gene3D" id="3.10.180.10">
    <property type="entry name" value="2,3-Dihydroxybiphenyl 1,2-Dioxygenase, domain 1"/>
    <property type="match status" value="1"/>
</dbReference>
<accession>A0A6L9MKD3</accession>
<protein>
    <submittedName>
        <fullName evidence="2">VOC family protein</fullName>
    </submittedName>
</protein>
<evidence type="ECO:0000313" key="2">
    <source>
        <dbReference type="EMBL" id="NDV88221.1"/>
    </source>
</evidence>
<dbReference type="PANTHER" id="PTHR40265:SF1">
    <property type="entry name" value="GLYOXALASE-LIKE DOMAIN-CONTAINING PROTEIN"/>
    <property type="match status" value="1"/>
</dbReference>
<dbReference type="EMBL" id="JAAAMJ010000014">
    <property type="protein sequence ID" value="NDV88221.1"/>
    <property type="molecule type" value="Genomic_DNA"/>
</dbReference>
<reference evidence="2 3" key="1">
    <citation type="submission" date="2020-01" db="EMBL/GenBank/DDBJ databases">
        <title>Genomes of bacteria type strains.</title>
        <authorList>
            <person name="Chen J."/>
            <person name="Zhu S."/>
            <person name="Chen J."/>
        </authorList>
    </citation>
    <scope>NUCLEOTIDE SEQUENCE [LARGE SCALE GENOMIC DNA]</scope>
    <source>
        <strain evidence="2 3">KCTC 52919</strain>
    </source>
</reference>
<dbReference type="PANTHER" id="PTHR40265">
    <property type="entry name" value="BLL2707 PROTEIN"/>
    <property type="match status" value="1"/>
</dbReference>
<organism evidence="2 3">
    <name type="scientific">Aurantimonas aggregata</name>
    <dbReference type="NCBI Taxonomy" id="2047720"/>
    <lineage>
        <taxon>Bacteria</taxon>
        <taxon>Pseudomonadati</taxon>
        <taxon>Pseudomonadota</taxon>
        <taxon>Alphaproteobacteria</taxon>
        <taxon>Hyphomicrobiales</taxon>
        <taxon>Aurantimonadaceae</taxon>
        <taxon>Aurantimonas</taxon>
    </lineage>
</organism>
<dbReference type="InterPro" id="IPR025870">
    <property type="entry name" value="Glyoxalase-like_dom"/>
</dbReference>
<evidence type="ECO:0000313" key="3">
    <source>
        <dbReference type="Proteomes" id="UP000476332"/>
    </source>
</evidence>
<name>A0A6L9MKD3_9HYPH</name>
<dbReference type="AlphaFoldDB" id="A0A6L9MKD3"/>
<dbReference type="InterPro" id="IPR029068">
    <property type="entry name" value="Glyas_Bleomycin-R_OHBP_Dase"/>
</dbReference>